<dbReference type="EMBL" id="KM236239">
    <property type="protein sequence ID" value="AIW03776.1"/>
    <property type="molecule type" value="Genomic_DNA"/>
</dbReference>
<evidence type="ECO:0000313" key="2">
    <source>
        <dbReference type="Proteomes" id="UP000030203"/>
    </source>
</evidence>
<protein>
    <submittedName>
        <fullName evidence="1">Uncharacterized protein</fullName>
    </submittedName>
</protein>
<keyword evidence="2" id="KW-1185">Reference proteome</keyword>
<organism evidence="1 2">
    <name type="scientific">Citrobacter phage Moogle</name>
    <dbReference type="NCBI Taxonomy" id="1540094"/>
    <lineage>
        <taxon>Viruses</taxon>
        <taxon>Duplodnaviria</taxon>
        <taxon>Heunggongvirae</taxon>
        <taxon>Uroviricota</taxon>
        <taxon>Caudoviricetes</taxon>
        <taxon>Andersonviridae</taxon>
        <taxon>Ounavirinae</taxon>
        <taxon>Mooglevirus</taxon>
        <taxon>Mooglevirus moogle</taxon>
    </lineage>
</organism>
<reference evidence="1 2" key="1">
    <citation type="journal article" date="2015" name="Genome Announc.">
        <title>Complete Genome Sequence of Citrobacter freundii Myophage Moogle.</title>
        <authorList>
            <person name="Nguyen Q.T."/>
            <person name="Luna A.J."/>
            <person name="Hernandez A.C."/>
            <person name="Kuty Everett G.F."/>
        </authorList>
    </citation>
    <scope>NUCLEOTIDE SEQUENCE [LARGE SCALE GENOMIC DNA]</scope>
</reference>
<accession>A0A0A0RT81</accession>
<sequence>MSSKEEEGLAIIRHKNPQISFVSEAWCRGLDYQWYLDLCKMKSVEPVKEETFKELYKTVQEGYEENCEKGNVLCGKQSLHLECFF</sequence>
<name>A0A0A0RT81_9CAUD</name>
<dbReference type="GeneID" id="24573978"/>
<dbReference type="Proteomes" id="UP000030203">
    <property type="component" value="Segment"/>
</dbReference>
<dbReference type="RefSeq" id="YP_009145682.1">
    <property type="nucleotide sequence ID" value="NC_027293.1"/>
</dbReference>
<dbReference type="KEGG" id="vg:24573978"/>
<dbReference type="OrthoDB" id="27342at10239"/>
<gene>
    <name evidence="1" type="ORF">CPT_Moogle39</name>
</gene>
<proteinExistence type="predicted"/>
<evidence type="ECO:0000313" key="1">
    <source>
        <dbReference type="EMBL" id="AIW03776.1"/>
    </source>
</evidence>